<feature type="compositionally biased region" description="Basic and acidic residues" evidence="13">
    <location>
        <begin position="81"/>
        <end position="113"/>
    </location>
</feature>
<dbReference type="PROSITE" id="PS50157">
    <property type="entry name" value="ZINC_FINGER_C2H2_2"/>
    <property type="match status" value="5"/>
</dbReference>
<feature type="non-terminal residue" evidence="15">
    <location>
        <position position="314"/>
    </location>
</feature>
<dbReference type="FunFam" id="3.30.160.60:FF:000446">
    <property type="entry name" value="Zinc finger protein"/>
    <property type="match status" value="1"/>
</dbReference>
<feature type="compositionally biased region" description="Low complexity" evidence="13">
    <location>
        <begin position="153"/>
        <end position="164"/>
    </location>
</feature>
<evidence type="ECO:0000256" key="5">
    <source>
        <dbReference type="ARBA" id="ARBA00022737"/>
    </source>
</evidence>
<comment type="subcellular location">
    <subcellularLocation>
        <location evidence="2">Nucleus</location>
    </subcellularLocation>
</comment>
<keyword evidence="10" id="KW-0804">Transcription</keyword>
<sequence>MGFVSTQGGGTEGRNELDSCDIVEQDTDFQSLYTIENETQTQFVQIKEESTNRNSPASCLCLDYTNPGVCMLDSIHIQDKTEPHSAHSVADRSELDHNEWQRQRGDSESREEQPVYLSKKNLSQDLEMILRPPSGIVGSPSLQHGGSSSALTAAPASEDSAESSGHTQGHNLCVLCGRTFRTPHSLKGHQRIHTGERPYPCTMCGKTFSYIQNLKVHQRIHTGERPYCCTYCGKTFRQFANHKKHLHIHTGERPYPCTQCAKRFKHLADLKVHQRTHSGERPYGCTQCGKTFTHPHSLKLHWEVHSRERQYSCT</sequence>
<dbReference type="EMBL" id="JAAWVO010036788">
    <property type="protein sequence ID" value="MBN3317680.1"/>
    <property type="molecule type" value="Genomic_DNA"/>
</dbReference>
<evidence type="ECO:0000256" key="4">
    <source>
        <dbReference type="ARBA" id="ARBA00022723"/>
    </source>
</evidence>
<dbReference type="PANTHER" id="PTHR23234">
    <property type="entry name" value="ZNF44 PROTEIN"/>
    <property type="match status" value="1"/>
</dbReference>
<evidence type="ECO:0000256" key="12">
    <source>
        <dbReference type="PROSITE-ProRule" id="PRU00042"/>
    </source>
</evidence>
<evidence type="ECO:0000313" key="15">
    <source>
        <dbReference type="EMBL" id="MBN3317680.1"/>
    </source>
</evidence>
<dbReference type="SUPFAM" id="SSF57667">
    <property type="entry name" value="beta-beta-alpha zinc fingers"/>
    <property type="match status" value="3"/>
</dbReference>
<dbReference type="FunFam" id="3.30.160.60:FF:000771">
    <property type="entry name" value="zinc finger protein 648"/>
    <property type="match status" value="1"/>
</dbReference>
<evidence type="ECO:0000259" key="14">
    <source>
        <dbReference type="PROSITE" id="PS50157"/>
    </source>
</evidence>
<dbReference type="Pfam" id="PF00096">
    <property type="entry name" value="zf-C2H2"/>
    <property type="match status" value="4"/>
</dbReference>
<dbReference type="PANTHER" id="PTHR23234:SF10">
    <property type="entry name" value="RIKEN CDNA 6720489N17 GENE-RELATED"/>
    <property type="match status" value="1"/>
</dbReference>
<dbReference type="GO" id="GO:0008270">
    <property type="term" value="F:zinc ion binding"/>
    <property type="evidence" value="ECO:0007669"/>
    <property type="project" value="UniProtKB-KW"/>
</dbReference>
<feature type="domain" description="C2H2-type" evidence="14">
    <location>
        <begin position="283"/>
        <end position="310"/>
    </location>
</feature>
<feature type="domain" description="C2H2-type" evidence="14">
    <location>
        <begin position="171"/>
        <end position="198"/>
    </location>
</feature>
<feature type="domain" description="C2H2-type" evidence="14">
    <location>
        <begin position="255"/>
        <end position="282"/>
    </location>
</feature>
<dbReference type="GO" id="GO:0003677">
    <property type="term" value="F:DNA binding"/>
    <property type="evidence" value="ECO:0007669"/>
    <property type="project" value="UniProtKB-KW"/>
</dbReference>
<feature type="compositionally biased region" description="Polar residues" evidence="13">
    <location>
        <begin position="140"/>
        <end position="151"/>
    </location>
</feature>
<evidence type="ECO:0000256" key="2">
    <source>
        <dbReference type="ARBA" id="ARBA00004123"/>
    </source>
</evidence>
<evidence type="ECO:0000256" key="11">
    <source>
        <dbReference type="ARBA" id="ARBA00023242"/>
    </source>
</evidence>
<dbReference type="GO" id="GO:0005634">
    <property type="term" value="C:nucleus"/>
    <property type="evidence" value="ECO:0007669"/>
    <property type="project" value="UniProtKB-SubCell"/>
</dbReference>
<evidence type="ECO:0000256" key="1">
    <source>
        <dbReference type="ARBA" id="ARBA00003767"/>
    </source>
</evidence>
<evidence type="ECO:0000256" key="6">
    <source>
        <dbReference type="ARBA" id="ARBA00022771"/>
    </source>
</evidence>
<feature type="region of interest" description="Disordered" evidence="13">
    <location>
        <begin position="81"/>
        <end position="118"/>
    </location>
</feature>
<evidence type="ECO:0000256" key="7">
    <source>
        <dbReference type="ARBA" id="ARBA00022833"/>
    </source>
</evidence>
<feature type="domain" description="C2H2-type" evidence="14">
    <location>
        <begin position="227"/>
        <end position="254"/>
    </location>
</feature>
<dbReference type="InterPro" id="IPR050758">
    <property type="entry name" value="Znf_C2H2-type"/>
</dbReference>
<dbReference type="InterPro" id="IPR013087">
    <property type="entry name" value="Znf_C2H2_type"/>
</dbReference>
<keyword evidence="4" id="KW-0479">Metal-binding</keyword>
<organism evidence="15 16">
    <name type="scientific">Atractosteus spatula</name>
    <name type="common">Alligator gar</name>
    <name type="synonym">Lepisosteus spatula</name>
    <dbReference type="NCBI Taxonomy" id="7917"/>
    <lineage>
        <taxon>Eukaryota</taxon>
        <taxon>Metazoa</taxon>
        <taxon>Chordata</taxon>
        <taxon>Craniata</taxon>
        <taxon>Vertebrata</taxon>
        <taxon>Euteleostomi</taxon>
        <taxon>Actinopterygii</taxon>
        <taxon>Neopterygii</taxon>
        <taxon>Holostei</taxon>
        <taxon>Semionotiformes</taxon>
        <taxon>Lepisosteidae</taxon>
        <taxon>Atractosteus</taxon>
    </lineage>
</organism>
<evidence type="ECO:0000256" key="3">
    <source>
        <dbReference type="ARBA" id="ARBA00006991"/>
    </source>
</evidence>
<dbReference type="Proteomes" id="UP000736164">
    <property type="component" value="Unassembled WGS sequence"/>
</dbReference>
<feature type="non-terminal residue" evidence="15">
    <location>
        <position position="1"/>
    </location>
</feature>
<reference evidence="15" key="1">
    <citation type="journal article" date="2021" name="Cell">
        <title>Tracing the genetic footprints of vertebrate landing in non-teleost ray-finned fishes.</title>
        <authorList>
            <person name="Bi X."/>
            <person name="Wang K."/>
            <person name="Yang L."/>
            <person name="Pan H."/>
            <person name="Jiang H."/>
            <person name="Wei Q."/>
            <person name="Fang M."/>
            <person name="Yu H."/>
            <person name="Zhu C."/>
            <person name="Cai Y."/>
            <person name="He Y."/>
            <person name="Gan X."/>
            <person name="Zeng H."/>
            <person name="Yu D."/>
            <person name="Zhu Y."/>
            <person name="Jiang H."/>
            <person name="Qiu Q."/>
            <person name="Yang H."/>
            <person name="Zhang Y.E."/>
            <person name="Wang W."/>
            <person name="Zhu M."/>
            <person name="He S."/>
            <person name="Zhang G."/>
        </authorList>
    </citation>
    <scope>NUCLEOTIDE SEQUENCE</scope>
    <source>
        <strain evidence="15">Allg_001</strain>
    </source>
</reference>
<evidence type="ECO:0000256" key="13">
    <source>
        <dbReference type="SAM" id="MobiDB-lite"/>
    </source>
</evidence>
<keyword evidence="5" id="KW-0677">Repeat</keyword>
<comment type="function">
    <text evidence="1">May be involved in transcriptional regulation.</text>
</comment>
<keyword evidence="8" id="KW-0805">Transcription regulation</keyword>
<dbReference type="FunFam" id="3.30.160.60:FF:002343">
    <property type="entry name" value="Zinc finger protein 33A"/>
    <property type="match status" value="2"/>
</dbReference>
<comment type="similarity">
    <text evidence="3">Belongs to the krueppel C2H2-type zinc-finger protein family.</text>
</comment>
<dbReference type="SMART" id="SM00355">
    <property type="entry name" value="ZnF_C2H2"/>
    <property type="match status" value="5"/>
</dbReference>
<proteinExistence type="inferred from homology"/>
<evidence type="ECO:0000256" key="8">
    <source>
        <dbReference type="ARBA" id="ARBA00023015"/>
    </source>
</evidence>
<evidence type="ECO:0000313" key="16">
    <source>
        <dbReference type="Proteomes" id="UP000736164"/>
    </source>
</evidence>
<dbReference type="InterPro" id="IPR036236">
    <property type="entry name" value="Znf_C2H2_sf"/>
</dbReference>
<keyword evidence="7" id="KW-0862">Zinc</keyword>
<evidence type="ECO:0000256" key="9">
    <source>
        <dbReference type="ARBA" id="ARBA00023125"/>
    </source>
</evidence>
<gene>
    <name evidence="15" type="primary">Znf570</name>
    <name evidence="15" type="ORF">GTO95_0016074</name>
</gene>
<keyword evidence="11" id="KW-0539">Nucleus</keyword>
<keyword evidence="16" id="KW-1185">Reference proteome</keyword>
<accession>A0A8J7NSW7</accession>
<feature type="domain" description="C2H2-type" evidence="14">
    <location>
        <begin position="199"/>
        <end position="226"/>
    </location>
</feature>
<feature type="region of interest" description="Disordered" evidence="13">
    <location>
        <begin position="131"/>
        <end position="167"/>
    </location>
</feature>
<keyword evidence="6 12" id="KW-0863">Zinc-finger</keyword>
<dbReference type="AlphaFoldDB" id="A0A8J7NSW7"/>
<dbReference type="PROSITE" id="PS00028">
    <property type="entry name" value="ZINC_FINGER_C2H2_1"/>
    <property type="match status" value="5"/>
</dbReference>
<dbReference type="Gene3D" id="3.30.160.60">
    <property type="entry name" value="Classic Zinc Finger"/>
    <property type="match status" value="5"/>
</dbReference>
<name>A0A8J7NSW7_ATRSP</name>
<comment type="caution">
    <text evidence="15">The sequence shown here is derived from an EMBL/GenBank/DDBJ whole genome shotgun (WGS) entry which is preliminary data.</text>
</comment>
<dbReference type="FunFam" id="3.30.160.60:FF:000965">
    <property type="entry name" value="Neurotrophin receptor-interacting factor homolog"/>
    <property type="match status" value="1"/>
</dbReference>
<evidence type="ECO:0000256" key="10">
    <source>
        <dbReference type="ARBA" id="ARBA00023163"/>
    </source>
</evidence>
<keyword evidence="9" id="KW-0238">DNA-binding</keyword>
<protein>
    <submittedName>
        <fullName evidence="15">ZN570 protein</fullName>
    </submittedName>
</protein>